<name>A0A5J9UJE8_9POAL</name>
<dbReference type="SUPFAM" id="SSF54171">
    <property type="entry name" value="DNA-binding domain"/>
    <property type="match status" value="2"/>
</dbReference>
<evidence type="ECO:0000313" key="8">
    <source>
        <dbReference type="EMBL" id="TVU23686.1"/>
    </source>
</evidence>
<dbReference type="Pfam" id="PF00847">
    <property type="entry name" value="AP2"/>
    <property type="match status" value="1"/>
</dbReference>
<proteinExistence type="inferred from homology"/>
<dbReference type="EMBL" id="RWGY01000013">
    <property type="protein sequence ID" value="TVU23686.1"/>
    <property type="molecule type" value="Genomic_DNA"/>
</dbReference>
<organism evidence="8 9">
    <name type="scientific">Eragrostis curvula</name>
    <name type="common">weeping love grass</name>
    <dbReference type="NCBI Taxonomy" id="38414"/>
    <lineage>
        <taxon>Eukaryota</taxon>
        <taxon>Viridiplantae</taxon>
        <taxon>Streptophyta</taxon>
        <taxon>Embryophyta</taxon>
        <taxon>Tracheophyta</taxon>
        <taxon>Spermatophyta</taxon>
        <taxon>Magnoliopsida</taxon>
        <taxon>Liliopsida</taxon>
        <taxon>Poales</taxon>
        <taxon>Poaceae</taxon>
        <taxon>PACMAD clade</taxon>
        <taxon>Chloridoideae</taxon>
        <taxon>Eragrostideae</taxon>
        <taxon>Eragrostidinae</taxon>
        <taxon>Eragrostis</taxon>
    </lineage>
</organism>
<evidence type="ECO:0000256" key="6">
    <source>
        <dbReference type="ARBA" id="ARBA00037973"/>
    </source>
</evidence>
<dbReference type="PANTHER" id="PTHR32467">
    <property type="entry name" value="AP2-LIKE ETHYLENE-RESPONSIVE TRANSCRIPTION FACTOR"/>
    <property type="match status" value="1"/>
</dbReference>
<evidence type="ECO:0000256" key="3">
    <source>
        <dbReference type="ARBA" id="ARBA00023125"/>
    </source>
</evidence>
<dbReference type="PANTHER" id="PTHR32467:SF241">
    <property type="entry name" value="OS01G0899800 PROTEIN"/>
    <property type="match status" value="1"/>
</dbReference>
<dbReference type="AlphaFoldDB" id="A0A5J9UJE8"/>
<feature type="domain" description="AP2/ERF" evidence="7">
    <location>
        <begin position="259"/>
        <end position="316"/>
    </location>
</feature>
<keyword evidence="3" id="KW-0238">DNA-binding</keyword>
<sequence>MSTVNNWVPFSLFPQGLPLSQTDSAIISAATTDDVSGDVCFNIPQVWSMRGSGLSEPVAEQKLEDFLGGISFSEQHRKATSSNMVASSSSTSYASSRVSAGYQDPSLALQFADPIVVVSSPGADEDGIGVLSAATAAPNGVASAAGDNGGNIGLSVDKNWLLNQPASPPPNTRAEAADCAHAAELAFSLYMNMGDAEATGMLHLAGMEQGRETESLSAEPVQGATALAAVSTDTGGSGASFEATAAMETVHTFGQRTSIYRGVTRYEAHLWDNSFRREGQTRKGRQGGYDNEDKAARAYDLAALKYWGPTTATNFPVAAYEMELEEMKHMTRQELVAKSSGFSRGASIYRGVTRHQQPGRWQARIGSIKLNGTRNRDLYLGTFDTQEAAAEAYDIAAIKFRGLNAMTNFDISRYDVKSIVNSSEPTGRAAKRLKQAYAASASAVASAVDRKDAARLSSQLGDCAAAAAVVVSNHVGRLDSRLVDGEAYATIAYGGHSQHAAAPGWPNIAFQPAPAHHAGLYHPYAPPLRWWGCKQEQDHAVIAAAHSLQELHHLNLGAAAPAGANDFFSPAGPMQSDTNSIDNASLERNTSLVVYKQ</sequence>
<gene>
    <name evidence="8" type="ORF">EJB05_26065</name>
</gene>
<comment type="caution">
    <text evidence="8">The sequence shown here is derived from an EMBL/GenBank/DDBJ whole genome shotgun (WGS) entry which is preliminary data.</text>
</comment>
<dbReference type="CDD" id="cd00018">
    <property type="entry name" value="AP2"/>
    <property type="match status" value="1"/>
</dbReference>
<evidence type="ECO:0000256" key="1">
    <source>
        <dbReference type="ARBA" id="ARBA00004123"/>
    </source>
</evidence>
<dbReference type="GO" id="GO:0005634">
    <property type="term" value="C:nucleus"/>
    <property type="evidence" value="ECO:0007669"/>
    <property type="project" value="UniProtKB-SubCell"/>
</dbReference>
<dbReference type="Gene3D" id="3.30.730.10">
    <property type="entry name" value="AP2/ERF domain"/>
    <property type="match status" value="2"/>
</dbReference>
<reference evidence="8 9" key="1">
    <citation type="journal article" date="2019" name="Sci. Rep.">
        <title>A high-quality genome of Eragrostis curvula grass provides insights into Poaceae evolution and supports new strategies to enhance forage quality.</title>
        <authorList>
            <person name="Carballo J."/>
            <person name="Santos B.A.C.M."/>
            <person name="Zappacosta D."/>
            <person name="Garbus I."/>
            <person name="Selva J.P."/>
            <person name="Gallo C.A."/>
            <person name="Diaz A."/>
            <person name="Albertini E."/>
            <person name="Caccamo M."/>
            <person name="Echenique V."/>
        </authorList>
    </citation>
    <scope>NUCLEOTIDE SEQUENCE [LARGE SCALE GENOMIC DNA]</scope>
    <source>
        <strain evidence="9">cv. Victoria</strain>
        <tissue evidence="8">Leaf</tissue>
    </source>
</reference>
<accession>A0A5J9UJE8</accession>
<dbReference type="InterPro" id="IPR036955">
    <property type="entry name" value="AP2/ERF_dom_sf"/>
</dbReference>
<comment type="similarity">
    <text evidence="6">Belongs to the AP2/ERF transcription factor family. AP2 subfamily.</text>
</comment>
<keyword evidence="2" id="KW-0805">Transcription regulation</keyword>
<evidence type="ECO:0000259" key="7">
    <source>
        <dbReference type="PROSITE" id="PS51032"/>
    </source>
</evidence>
<dbReference type="GO" id="GO:0003700">
    <property type="term" value="F:DNA-binding transcription factor activity"/>
    <property type="evidence" value="ECO:0007669"/>
    <property type="project" value="InterPro"/>
</dbReference>
<protein>
    <recommendedName>
        <fullName evidence="7">AP2/ERF domain-containing protein</fullName>
    </recommendedName>
</protein>
<dbReference type="OrthoDB" id="207175at2759"/>
<dbReference type="InterPro" id="IPR016177">
    <property type="entry name" value="DNA-bd_dom_sf"/>
</dbReference>
<dbReference type="PRINTS" id="PR00367">
    <property type="entry name" value="ETHRSPELEMNT"/>
</dbReference>
<dbReference type="Gramene" id="TVU23686">
    <property type="protein sequence ID" value="TVU23686"/>
    <property type="gene ID" value="EJB05_26065"/>
</dbReference>
<keyword evidence="9" id="KW-1185">Reference proteome</keyword>
<evidence type="ECO:0000256" key="2">
    <source>
        <dbReference type="ARBA" id="ARBA00023015"/>
    </source>
</evidence>
<evidence type="ECO:0000313" key="9">
    <source>
        <dbReference type="Proteomes" id="UP000324897"/>
    </source>
</evidence>
<dbReference type="GO" id="GO:0003677">
    <property type="term" value="F:DNA binding"/>
    <property type="evidence" value="ECO:0007669"/>
    <property type="project" value="UniProtKB-KW"/>
</dbReference>
<evidence type="ECO:0000256" key="5">
    <source>
        <dbReference type="ARBA" id="ARBA00023242"/>
    </source>
</evidence>
<dbReference type="SMART" id="SM00380">
    <property type="entry name" value="AP2"/>
    <property type="match status" value="2"/>
</dbReference>
<evidence type="ECO:0000256" key="4">
    <source>
        <dbReference type="ARBA" id="ARBA00023163"/>
    </source>
</evidence>
<feature type="non-terminal residue" evidence="8">
    <location>
        <position position="1"/>
    </location>
</feature>
<feature type="domain" description="AP2/ERF" evidence="7">
    <location>
        <begin position="348"/>
        <end position="410"/>
    </location>
</feature>
<keyword evidence="4" id="KW-0804">Transcription</keyword>
<dbReference type="Proteomes" id="UP000324897">
    <property type="component" value="Chromosome 2"/>
</dbReference>
<dbReference type="InterPro" id="IPR001471">
    <property type="entry name" value="AP2/ERF_dom"/>
</dbReference>
<keyword evidence="5" id="KW-0539">Nucleus</keyword>
<dbReference type="PROSITE" id="PS51032">
    <property type="entry name" value="AP2_ERF"/>
    <property type="match status" value="2"/>
</dbReference>
<comment type="subcellular location">
    <subcellularLocation>
        <location evidence="1">Nucleus</location>
    </subcellularLocation>
</comment>